<dbReference type="Gene3D" id="1.10.510.10">
    <property type="entry name" value="Transferase(Phosphotransferase) domain 1"/>
    <property type="match status" value="1"/>
</dbReference>
<evidence type="ECO:0000313" key="7">
    <source>
        <dbReference type="Proteomes" id="UP000001064"/>
    </source>
</evidence>
<dbReference type="PROSITE" id="PS00108">
    <property type="entry name" value="PROTEIN_KINASE_ST"/>
    <property type="match status" value="1"/>
</dbReference>
<feature type="compositionally biased region" description="Basic and acidic residues" evidence="4">
    <location>
        <begin position="1"/>
        <end position="13"/>
    </location>
</feature>
<dbReference type="Proteomes" id="UP000001064">
    <property type="component" value="Unassembled WGS sequence"/>
</dbReference>
<dbReference type="GO" id="GO:0005737">
    <property type="term" value="C:cytoplasm"/>
    <property type="evidence" value="ECO:0000318"/>
    <property type="project" value="GO_Central"/>
</dbReference>
<dbReference type="VEuPathDB" id="AmoebaDB:DICPUDRAFT_149485"/>
<dbReference type="PANTHER" id="PTHR48012:SF4">
    <property type="entry name" value="MITOGEN-ACTIVATED PROTEIN KINASE KINASE KINASE A"/>
    <property type="match status" value="1"/>
</dbReference>
<dbReference type="PANTHER" id="PTHR48012">
    <property type="entry name" value="STERILE20-LIKE KINASE, ISOFORM B-RELATED"/>
    <property type="match status" value="1"/>
</dbReference>
<dbReference type="InterPro" id="IPR011009">
    <property type="entry name" value="Kinase-like_dom_sf"/>
</dbReference>
<dbReference type="AlphaFoldDB" id="F0ZDV4"/>
<dbReference type="Pfam" id="PF05725">
    <property type="entry name" value="FNIP"/>
    <property type="match status" value="3"/>
</dbReference>
<keyword evidence="1" id="KW-0547">Nucleotide-binding</keyword>
<evidence type="ECO:0000313" key="6">
    <source>
        <dbReference type="EMBL" id="EGC37869.1"/>
    </source>
</evidence>
<dbReference type="eggNOG" id="KOG0574">
    <property type="taxonomic scope" value="Eukaryota"/>
</dbReference>
<dbReference type="InParanoid" id="F0ZDV4"/>
<comment type="similarity">
    <text evidence="3">Belongs to the protein kinase superfamily. STE Ser/Thr protein kinase family.</text>
</comment>
<organism evidence="6 7">
    <name type="scientific">Dictyostelium purpureum</name>
    <name type="common">Slime mold</name>
    <dbReference type="NCBI Taxonomy" id="5786"/>
    <lineage>
        <taxon>Eukaryota</taxon>
        <taxon>Amoebozoa</taxon>
        <taxon>Evosea</taxon>
        <taxon>Eumycetozoa</taxon>
        <taxon>Dictyostelia</taxon>
        <taxon>Dictyosteliales</taxon>
        <taxon>Dictyosteliaceae</taxon>
        <taxon>Dictyostelium</taxon>
    </lineage>
</organism>
<dbReference type="SMART" id="SM00220">
    <property type="entry name" value="S_TKc"/>
    <property type="match status" value="1"/>
</dbReference>
<dbReference type="GO" id="GO:0035556">
    <property type="term" value="P:intracellular signal transduction"/>
    <property type="evidence" value="ECO:0000318"/>
    <property type="project" value="GO_Central"/>
</dbReference>
<dbReference type="OrthoDB" id="20872at2759"/>
<accession>F0ZDV4</accession>
<evidence type="ECO:0000256" key="2">
    <source>
        <dbReference type="ARBA" id="ARBA00022840"/>
    </source>
</evidence>
<keyword evidence="2" id="KW-0067">ATP-binding</keyword>
<dbReference type="InterPro" id="IPR008271">
    <property type="entry name" value="Ser/Thr_kinase_AS"/>
</dbReference>
<keyword evidence="7" id="KW-1185">Reference proteome</keyword>
<dbReference type="RefSeq" id="XP_003285619.1">
    <property type="nucleotide sequence ID" value="XM_003285571.1"/>
</dbReference>
<dbReference type="GO" id="GO:0004674">
    <property type="term" value="F:protein serine/threonine kinase activity"/>
    <property type="evidence" value="ECO:0000318"/>
    <property type="project" value="GO_Central"/>
</dbReference>
<protein>
    <recommendedName>
        <fullName evidence="5">Protein kinase domain-containing protein</fullName>
    </recommendedName>
</protein>
<dbReference type="SUPFAM" id="SSF56112">
    <property type="entry name" value="Protein kinase-like (PK-like)"/>
    <property type="match status" value="1"/>
</dbReference>
<evidence type="ECO:0000256" key="3">
    <source>
        <dbReference type="ARBA" id="ARBA00025754"/>
    </source>
</evidence>
<dbReference type="GO" id="GO:0005524">
    <property type="term" value="F:ATP binding"/>
    <property type="evidence" value="ECO:0007669"/>
    <property type="project" value="UniProtKB-KW"/>
</dbReference>
<dbReference type="Pfam" id="PF00069">
    <property type="entry name" value="Pkinase"/>
    <property type="match status" value="1"/>
</dbReference>
<proteinExistence type="inferred from homology"/>
<dbReference type="InterPro" id="IPR008615">
    <property type="entry name" value="FNIP"/>
</dbReference>
<evidence type="ECO:0000256" key="1">
    <source>
        <dbReference type="ARBA" id="ARBA00022741"/>
    </source>
</evidence>
<dbReference type="InterPro" id="IPR050629">
    <property type="entry name" value="STE20/SPS1-PAK"/>
</dbReference>
<feature type="domain" description="Protein kinase" evidence="5">
    <location>
        <begin position="14"/>
        <end position="255"/>
    </location>
</feature>
<dbReference type="PROSITE" id="PS50011">
    <property type="entry name" value="PROTEIN_KINASE_DOM"/>
    <property type="match status" value="1"/>
</dbReference>
<dbReference type="KEGG" id="dpp:DICPUDRAFT_149485"/>
<dbReference type="STRING" id="5786.F0ZDV4"/>
<sequence>MDCLPKHIDREGSINRSEPLGKGSLSEGVYKAKKLDGKIKDKQLPNNGECGKRELEVIDILIGLEKQCEQIIKFYGYGFGVDQNNNDNGLLYIYMEYLEGYHSIDKHLGDKGIHENLIHIILNNCLKGIEFLHDNNIIHRDIKCQNILIKSDLKIKIIDFGISKFTDYKASTIAGTPTHMSPETRRGETCFSSDFWSLGCTVIEMGCGDLTLDENDIPKIPKYFSNNLKFTTKLLLTKDPFSRNFFLNKDRNMTLKLIDGILNSRESLALTTIDLSNLKEKTPIPSTIKYLDLIIDEPISLHFIPSSVEYLTLSSYNHPTFPSGIPPTVKCLSMSVFNHPIPVDSIPRTLKALVLDSHNHPIKENSIPDSIKVLSLYSNTHDFEESSIPESVEALILGDNFNLLEHGDSIPSSIKIFSSNYNFKSPLKRNNNIPKNVQYLSLKNYNQSIIKESIPFGVSFLELGSKFTHFKSLKNLPKSLISLTIGVENTKDIDKILQNAPEININFK</sequence>
<dbReference type="GeneID" id="10499035"/>
<evidence type="ECO:0000256" key="4">
    <source>
        <dbReference type="SAM" id="MobiDB-lite"/>
    </source>
</evidence>
<name>F0ZDV4_DICPU</name>
<gene>
    <name evidence="6" type="ORF">DICPUDRAFT_149485</name>
</gene>
<dbReference type="InterPro" id="IPR000719">
    <property type="entry name" value="Prot_kinase_dom"/>
</dbReference>
<evidence type="ECO:0000259" key="5">
    <source>
        <dbReference type="PROSITE" id="PS50011"/>
    </source>
</evidence>
<feature type="region of interest" description="Disordered" evidence="4">
    <location>
        <begin position="1"/>
        <end position="20"/>
    </location>
</feature>
<reference evidence="7" key="1">
    <citation type="journal article" date="2011" name="Genome Biol.">
        <title>Comparative genomics of the social amoebae Dictyostelium discoideum and Dictyostelium purpureum.</title>
        <authorList>
            <consortium name="US DOE Joint Genome Institute (JGI-PGF)"/>
            <person name="Sucgang R."/>
            <person name="Kuo A."/>
            <person name="Tian X."/>
            <person name="Salerno W."/>
            <person name="Parikh A."/>
            <person name="Feasley C.L."/>
            <person name="Dalin E."/>
            <person name="Tu H."/>
            <person name="Huang E."/>
            <person name="Barry K."/>
            <person name="Lindquist E."/>
            <person name="Shapiro H."/>
            <person name="Bruce D."/>
            <person name="Schmutz J."/>
            <person name="Salamov A."/>
            <person name="Fey P."/>
            <person name="Gaudet P."/>
            <person name="Anjard C."/>
            <person name="Babu M.M."/>
            <person name="Basu S."/>
            <person name="Bushmanova Y."/>
            <person name="van der Wel H."/>
            <person name="Katoh-Kurasawa M."/>
            <person name="Dinh C."/>
            <person name="Coutinho P.M."/>
            <person name="Saito T."/>
            <person name="Elias M."/>
            <person name="Schaap P."/>
            <person name="Kay R.R."/>
            <person name="Henrissat B."/>
            <person name="Eichinger L."/>
            <person name="Rivero F."/>
            <person name="Putnam N.H."/>
            <person name="West C.M."/>
            <person name="Loomis W.F."/>
            <person name="Chisholm R.L."/>
            <person name="Shaulsky G."/>
            <person name="Strassmann J.E."/>
            <person name="Queller D.C."/>
            <person name="Kuspa A."/>
            <person name="Grigoriev I.V."/>
        </authorList>
    </citation>
    <scope>NUCLEOTIDE SEQUENCE [LARGE SCALE GENOMIC DNA]</scope>
    <source>
        <strain evidence="7">QSDP1</strain>
    </source>
</reference>
<dbReference type="EMBL" id="GL870989">
    <property type="protein sequence ID" value="EGC37869.1"/>
    <property type="molecule type" value="Genomic_DNA"/>
</dbReference>